<dbReference type="EMBL" id="FZOK01000004">
    <property type="protein sequence ID" value="SNS17440.1"/>
    <property type="molecule type" value="Genomic_DNA"/>
</dbReference>
<reference evidence="2" key="1">
    <citation type="submission" date="2017-06" db="EMBL/GenBank/DDBJ databases">
        <authorList>
            <person name="Varghese N."/>
            <person name="Submissions S."/>
        </authorList>
    </citation>
    <scope>NUCLEOTIDE SEQUENCE [LARGE SCALE GENOMIC DNA]</scope>
    <source>
        <strain evidence="2">5C</strain>
    </source>
</reference>
<sequence length="69" mass="8328">MKKREFNKLIKDNPEKFIRSLTDELLELDYQINRRKDELDSLPTKEDRIIKVMEILNQIRIKNQKGGVK</sequence>
<evidence type="ECO:0000313" key="1">
    <source>
        <dbReference type="EMBL" id="SNS17440.1"/>
    </source>
</evidence>
<organism evidence="1 2">
    <name type="scientific">Belliella buryatensis</name>
    <dbReference type="NCBI Taxonomy" id="1500549"/>
    <lineage>
        <taxon>Bacteria</taxon>
        <taxon>Pseudomonadati</taxon>
        <taxon>Bacteroidota</taxon>
        <taxon>Cytophagia</taxon>
        <taxon>Cytophagales</taxon>
        <taxon>Cyclobacteriaceae</taxon>
        <taxon>Belliella</taxon>
    </lineage>
</organism>
<dbReference type="AlphaFoldDB" id="A0A239CBG7"/>
<dbReference type="RefSeq" id="WP_141107374.1">
    <property type="nucleotide sequence ID" value="NZ_FZOK01000004.1"/>
</dbReference>
<accession>A0A239CBG7</accession>
<dbReference type="Proteomes" id="UP000198480">
    <property type="component" value="Unassembled WGS sequence"/>
</dbReference>
<keyword evidence="2" id="KW-1185">Reference proteome</keyword>
<evidence type="ECO:0000313" key="2">
    <source>
        <dbReference type="Proteomes" id="UP000198480"/>
    </source>
</evidence>
<name>A0A239CBG7_9BACT</name>
<protein>
    <submittedName>
        <fullName evidence="1">Uncharacterized protein</fullName>
    </submittedName>
</protein>
<gene>
    <name evidence="1" type="ORF">SAMN06295967_104186</name>
</gene>
<proteinExistence type="predicted"/>